<name>A0AAF0URN4_SOLVR</name>
<dbReference type="Pfam" id="PF24626">
    <property type="entry name" value="SH3_Tf2-1"/>
    <property type="match status" value="1"/>
</dbReference>
<dbReference type="Proteomes" id="UP001234989">
    <property type="component" value="Chromosome 10"/>
</dbReference>
<dbReference type="PANTHER" id="PTHR46148">
    <property type="entry name" value="CHROMO DOMAIN-CONTAINING PROTEIN"/>
    <property type="match status" value="1"/>
</dbReference>
<protein>
    <recommendedName>
        <fullName evidence="1">Tf2-1-like SH3-like domain-containing protein</fullName>
    </recommendedName>
</protein>
<dbReference type="SUPFAM" id="SSF53098">
    <property type="entry name" value="Ribonuclease H-like"/>
    <property type="match status" value="1"/>
</dbReference>
<accession>A0AAF0URN4</accession>
<dbReference type="InterPro" id="IPR056924">
    <property type="entry name" value="SH3_Tf2-1"/>
</dbReference>
<feature type="domain" description="Tf2-1-like SH3-like" evidence="1">
    <location>
        <begin position="191"/>
        <end position="254"/>
    </location>
</feature>
<reference evidence="2" key="1">
    <citation type="submission" date="2023-08" db="EMBL/GenBank/DDBJ databases">
        <title>A de novo genome assembly of Solanum verrucosum Schlechtendal, a Mexican diploid species geographically isolated from the other diploid A-genome species in potato relatives.</title>
        <authorList>
            <person name="Hosaka K."/>
        </authorList>
    </citation>
    <scope>NUCLEOTIDE SEQUENCE</scope>
    <source>
        <tissue evidence="2">Young leaves</tissue>
    </source>
</reference>
<dbReference type="PANTHER" id="PTHR46148:SF60">
    <property type="entry name" value="CHROMO DOMAIN-CONTAINING PROTEIN"/>
    <property type="match status" value="1"/>
</dbReference>
<dbReference type="AlphaFoldDB" id="A0AAF0URN4"/>
<gene>
    <name evidence="2" type="ORF">MTR67_043588</name>
</gene>
<dbReference type="GO" id="GO:0003676">
    <property type="term" value="F:nucleic acid binding"/>
    <property type="evidence" value="ECO:0007669"/>
    <property type="project" value="InterPro"/>
</dbReference>
<evidence type="ECO:0000313" key="3">
    <source>
        <dbReference type="Proteomes" id="UP001234989"/>
    </source>
</evidence>
<dbReference type="InterPro" id="IPR012337">
    <property type="entry name" value="RNaseH-like_sf"/>
</dbReference>
<evidence type="ECO:0000259" key="1">
    <source>
        <dbReference type="Pfam" id="PF24626"/>
    </source>
</evidence>
<sequence>MWLPCTSRKWFTRVGLGLSFGIRSQFRPSSLGSDRQGGLLQDIPIPTWMCEEVNMDFIVGFPCTRRQDDSIFVIIDRMTKSANFITVKVSHSAKVYAKLYISEIVKCHGIPFSNIFDRDFKGNWDDHFRLIKFAYYIRYPSRIGKAPFEALYGKRCSSPIDWFEVGEIALMGPESVYEAIKRRDLGFEMNDWVYFKISPIKGVMRFGKKGKLSPPYVGPYKILQRIGKVAYELDLPKEFTAVHPVFHVSMLKKCIGDPTSIIHLEGLGVDASLSYEEVPVENLDRQIKWVRNKEIDSMKVLCRNNLVEGATWEFEVDMKS</sequence>
<proteinExistence type="predicted"/>
<keyword evidence="3" id="KW-1185">Reference proteome</keyword>
<dbReference type="InterPro" id="IPR036397">
    <property type="entry name" value="RNaseH_sf"/>
</dbReference>
<dbReference type="Gene3D" id="3.30.420.10">
    <property type="entry name" value="Ribonuclease H-like superfamily/Ribonuclease H"/>
    <property type="match status" value="1"/>
</dbReference>
<organism evidence="2 3">
    <name type="scientific">Solanum verrucosum</name>
    <dbReference type="NCBI Taxonomy" id="315347"/>
    <lineage>
        <taxon>Eukaryota</taxon>
        <taxon>Viridiplantae</taxon>
        <taxon>Streptophyta</taxon>
        <taxon>Embryophyta</taxon>
        <taxon>Tracheophyta</taxon>
        <taxon>Spermatophyta</taxon>
        <taxon>Magnoliopsida</taxon>
        <taxon>eudicotyledons</taxon>
        <taxon>Gunneridae</taxon>
        <taxon>Pentapetalae</taxon>
        <taxon>asterids</taxon>
        <taxon>lamiids</taxon>
        <taxon>Solanales</taxon>
        <taxon>Solanaceae</taxon>
        <taxon>Solanoideae</taxon>
        <taxon>Solaneae</taxon>
        <taxon>Solanum</taxon>
    </lineage>
</organism>
<dbReference type="EMBL" id="CP133621">
    <property type="protein sequence ID" value="WMV50203.1"/>
    <property type="molecule type" value="Genomic_DNA"/>
</dbReference>
<evidence type="ECO:0000313" key="2">
    <source>
        <dbReference type="EMBL" id="WMV50203.1"/>
    </source>
</evidence>